<feature type="transmembrane region" description="Helical" evidence="5">
    <location>
        <begin position="110"/>
        <end position="132"/>
    </location>
</feature>
<protein>
    <submittedName>
        <fullName evidence="7">MDR family MFS transporter</fullName>
    </submittedName>
</protein>
<dbReference type="PANTHER" id="PTHR23501:SF197">
    <property type="entry name" value="COMD"/>
    <property type="match status" value="1"/>
</dbReference>
<dbReference type="InterPro" id="IPR036259">
    <property type="entry name" value="MFS_trans_sf"/>
</dbReference>
<comment type="subcellular location">
    <subcellularLocation>
        <location evidence="1">Cell membrane</location>
        <topology evidence="1">Multi-pass membrane protein</topology>
    </subcellularLocation>
</comment>
<dbReference type="PANTHER" id="PTHR23501">
    <property type="entry name" value="MAJOR FACILITATOR SUPERFAMILY"/>
    <property type="match status" value="1"/>
</dbReference>
<dbReference type="InterPro" id="IPR001958">
    <property type="entry name" value="Tet-R_TetA/multi-R_MdtG-like"/>
</dbReference>
<sequence length="548" mass="56664">MPVSTTAPPSPPGRRTVAAVMAALLLGLLLSALDQMIVAAVMRTVADQLHGLTLQAWATTAYLATGVVSTPLYGRLSDLYGRKPLYLVSISLFLLGSALCAAAQSMYQLAAFRAVQGLGAGGLMALAFAILADMLPPERRSRHQAWFGAAFGVASVAGPVLGGLFAGLDRLGGVAGWRWAFLVNLPIGAVALFLVATLYRLPHTRVPHRVDYGGALTLLLGLAPLLVVAEQGGHWGWASARTLALAGLGAAGLAAFVLTERRMGDAALLPPAMFRRPLFAVSNAVNTVVGMGVFGGLSVLPMYLQIVKGLSPGAAGLMLLPQTLGIIAGGRLCGPVVTRTGRHKGFLLLGLACMTGCALAFSRLSPGTSLWTTGTVTTLMGLGIGVCFQVMLLAIQASAPPGAMGAASASYTFFRQIGGTAGTAVYLSVLFALTGDRVAGALHDAERTPEFGAALRDPAVADTPAARRLLSALRDGTAPDLDDSSFLDRLDPRLARPVLEGLSGAMDSVFLIVTGVLAAGLVLALFLKDTGKDAGKDTDRKDRKEKTA</sequence>
<reference evidence="7 8" key="1">
    <citation type="journal article" date="2019" name="Int. J. Syst. Evol. Microbiol.">
        <title>The Global Catalogue of Microorganisms (GCM) 10K type strain sequencing project: providing services to taxonomists for standard genome sequencing and annotation.</title>
        <authorList>
            <consortium name="The Broad Institute Genomics Platform"/>
            <consortium name="The Broad Institute Genome Sequencing Center for Infectious Disease"/>
            <person name="Wu L."/>
            <person name="Ma J."/>
        </authorList>
    </citation>
    <scope>NUCLEOTIDE SEQUENCE [LARGE SCALE GENOMIC DNA]</scope>
    <source>
        <strain evidence="7 8">JCM 4788</strain>
    </source>
</reference>
<feature type="transmembrane region" description="Helical" evidence="5">
    <location>
        <begin position="144"/>
        <end position="167"/>
    </location>
</feature>
<keyword evidence="4 5" id="KW-0472">Membrane</keyword>
<feature type="transmembrane region" description="Helical" evidence="5">
    <location>
        <begin position="278"/>
        <end position="304"/>
    </location>
</feature>
<evidence type="ECO:0000259" key="6">
    <source>
        <dbReference type="PROSITE" id="PS50850"/>
    </source>
</evidence>
<feature type="transmembrane region" description="Helical" evidence="5">
    <location>
        <begin position="310"/>
        <end position="333"/>
    </location>
</feature>
<dbReference type="PROSITE" id="PS50850">
    <property type="entry name" value="MFS"/>
    <property type="match status" value="1"/>
</dbReference>
<feature type="transmembrane region" description="Helical" evidence="5">
    <location>
        <begin position="85"/>
        <end position="104"/>
    </location>
</feature>
<feature type="transmembrane region" description="Helical" evidence="5">
    <location>
        <begin position="509"/>
        <end position="527"/>
    </location>
</feature>
<feature type="transmembrane region" description="Helical" evidence="5">
    <location>
        <begin position="413"/>
        <end position="433"/>
    </location>
</feature>
<accession>A0ABN0YJV7</accession>
<evidence type="ECO:0000313" key="7">
    <source>
        <dbReference type="EMBL" id="GAA0398004.1"/>
    </source>
</evidence>
<dbReference type="PRINTS" id="PR01035">
    <property type="entry name" value="TCRTETA"/>
</dbReference>
<keyword evidence="3 5" id="KW-1133">Transmembrane helix</keyword>
<dbReference type="InterPro" id="IPR020846">
    <property type="entry name" value="MFS_dom"/>
</dbReference>
<dbReference type="Pfam" id="PF07690">
    <property type="entry name" value="MFS_1"/>
    <property type="match status" value="1"/>
</dbReference>
<name>A0ABN0YJV7_9ACTN</name>
<organism evidence="7 8">
    <name type="scientific">Streptomyces luteireticuli</name>
    <dbReference type="NCBI Taxonomy" id="173858"/>
    <lineage>
        <taxon>Bacteria</taxon>
        <taxon>Bacillati</taxon>
        <taxon>Actinomycetota</taxon>
        <taxon>Actinomycetes</taxon>
        <taxon>Kitasatosporales</taxon>
        <taxon>Streptomycetaceae</taxon>
        <taxon>Streptomyces</taxon>
    </lineage>
</organism>
<comment type="caution">
    <text evidence="7">The sequence shown here is derived from an EMBL/GenBank/DDBJ whole genome shotgun (WGS) entry which is preliminary data.</text>
</comment>
<evidence type="ECO:0000256" key="3">
    <source>
        <dbReference type="ARBA" id="ARBA00022989"/>
    </source>
</evidence>
<evidence type="ECO:0000256" key="5">
    <source>
        <dbReference type="SAM" id="Phobius"/>
    </source>
</evidence>
<evidence type="ECO:0000256" key="4">
    <source>
        <dbReference type="ARBA" id="ARBA00023136"/>
    </source>
</evidence>
<dbReference type="InterPro" id="IPR011701">
    <property type="entry name" value="MFS"/>
</dbReference>
<feature type="transmembrane region" description="Helical" evidence="5">
    <location>
        <begin position="370"/>
        <end position="393"/>
    </location>
</feature>
<feature type="domain" description="Major facilitator superfamily (MFS) profile" evidence="6">
    <location>
        <begin position="20"/>
        <end position="532"/>
    </location>
</feature>
<dbReference type="Proteomes" id="UP001500879">
    <property type="component" value="Unassembled WGS sequence"/>
</dbReference>
<gene>
    <name evidence="7" type="ORF">GCM10010357_18900</name>
</gene>
<keyword evidence="8" id="KW-1185">Reference proteome</keyword>
<evidence type="ECO:0000256" key="1">
    <source>
        <dbReference type="ARBA" id="ARBA00004651"/>
    </source>
</evidence>
<feature type="transmembrane region" description="Helical" evidence="5">
    <location>
        <begin position="235"/>
        <end position="258"/>
    </location>
</feature>
<dbReference type="Gene3D" id="1.20.1250.20">
    <property type="entry name" value="MFS general substrate transporter like domains"/>
    <property type="match status" value="1"/>
</dbReference>
<dbReference type="Gene3D" id="1.20.1720.10">
    <property type="entry name" value="Multidrug resistance protein D"/>
    <property type="match status" value="1"/>
</dbReference>
<evidence type="ECO:0000313" key="8">
    <source>
        <dbReference type="Proteomes" id="UP001500879"/>
    </source>
</evidence>
<feature type="transmembrane region" description="Helical" evidence="5">
    <location>
        <begin position="179"/>
        <end position="198"/>
    </location>
</feature>
<feature type="transmembrane region" description="Helical" evidence="5">
    <location>
        <begin position="210"/>
        <end position="229"/>
    </location>
</feature>
<dbReference type="SUPFAM" id="SSF103473">
    <property type="entry name" value="MFS general substrate transporter"/>
    <property type="match status" value="1"/>
</dbReference>
<keyword evidence="2 5" id="KW-0812">Transmembrane</keyword>
<dbReference type="RefSeq" id="WP_344021990.1">
    <property type="nucleotide sequence ID" value="NZ_BAAABX010000019.1"/>
</dbReference>
<evidence type="ECO:0000256" key="2">
    <source>
        <dbReference type="ARBA" id="ARBA00022692"/>
    </source>
</evidence>
<dbReference type="CDD" id="cd17502">
    <property type="entry name" value="MFS_Azr1_MDR_like"/>
    <property type="match status" value="1"/>
</dbReference>
<dbReference type="EMBL" id="BAAABX010000019">
    <property type="protein sequence ID" value="GAA0398004.1"/>
    <property type="molecule type" value="Genomic_DNA"/>
</dbReference>
<feature type="transmembrane region" description="Helical" evidence="5">
    <location>
        <begin position="345"/>
        <end position="364"/>
    </location>
</feature>
<proteinExistence type="predicted"/>